<feature type="domain" description="N-acetyltransferase" evidence="3">
    <location>
        <begin position="3"/>
        <end position="150"/>
    </location>
</feature>
<dbReference type="Proteomes" id="UP000673447">
    <property type="component" value="Unassembled WGS sequence"/>
</dbReference>
<keyword evidence="5" id="KW-1185">Reference proteome</keyword>
<dbReference type="PANTHER" id="PTHR43877">
    <property type="entry name" value="AMINOALKYLPHOSPHONATE N-ACETYLTRANSFERASE-RELATED-RELATED"/>
    <property type="match status" value="1"/>
</dbReference>
<evidence type="ECO:0000313" key="4">
    <source>
        <dbReference type="EMBL" id="MBP3984708.1"/>
    </source>
</evidence>
<keyword evidence="1" id="KW-0808">Transferase</keyword>
<reference evidence="4" key="1">
    <citation type="journal article" date="2016" name="Int. J. Syst. Evol. Microbiol.">
        <title>Pseudoxanthomonas helianthi sp. nov., isolated from roots of Jerusalem artichoke (Helianthus tuberosus).</title>
        <authorList>
            <person name="Kittiwongwattana C."/>
            <person name="Thawai C."/>
        </authorList>
    </citation>
    <scope>NUCLEOTIDE SEQUENCE</scope>
    <source>
        <strain evidence="4">110414</strain>
    </source>
</reference>
<dbReference type="InterPro" id="IPR000182">
    <property type="entry name" value="GNAT_dom"/>
</dbReference>
<dbReference type="InterPro" id="IPR050832">
    <property type="entry name" value="Bact_Acetyltransf"/>
</dbReference>
<keyword evidence="2" id="KW-0012">Acyltransferase</keyword>
<accession>A0A941AX60</accession>
<evidence type="ECO:0000256" key="2">
    <source>
        <dbReference type="ARBA" id="ARBA00023315"/>
    </source>
</evidence>
<evidence type="ECO:0000256" key="1">
    <source>
        <dbReference type="ARBA" id="ARBA00022679"/>
    </source>
</evidence>
<dbReference type="RefSeq" id="WP_210536575.1">
    <property type="nucleotide sequence ID" value="NZ_JAGKTC010000002.1"/>
</dbReference>
<protein>
    <submittedName>
        <fullName evidence="4">GNAT family N-acetyltransferase</fullName>
    </submittedName>
</protein>
<gene>
    <name evidence="4" type="ORF">J5837_09780</name>
</gene>
<evidence type="ECO:0000313" key="5">
    <source>
        <dbReference type="Proteomes" id="UP000673447"/>
    </source>
</evidence>
<dbReference type="Gene3D" id="3.40.630.30">
    <property type="match status" value="1"/>
</dbReference>
<proteinExistence type="predicted"/>
<organism evidence="4 5">
    <name type="scientific">Pseudoxanthomonas helianthi</name>
    <dbReference type="NCBI Taxonomy" id="1453541"/>
    <lineage>
        <taxon>Bacteria</taxon>
        <taxon>Pseudomonadati</taxon>
        <taxon>Pseudomonadota</taxon>
        <taxon>Gammaproteobacteria</taxon>
        <taxon>Lysobacterales</taxon>
        <taxon>Lysobacteraceae</taxon>
        <taxon>Pseudoxanthomonas</taxon>
    </lineage>
</organism>
<dbReference type="PANTHER" id="PTHR43877:SF2">
    <property type="entry name" value="AMINOALKYLPHOSPHONATE N-ACETYLTRANSFERASE-RELATED"/>
    <property type="match status" value="1"/>
</dbReference>
<dbReference type="EMBL" id="JAGKTC010000002">
    <property type="protein sequence ID" value="MBP3984708.1"/>
    <property type="molecule type" value="Genomic_DNA"/>
</dbReference>
<name>A0A941AX60_9GAMM</name>
<dbReference type="Pfam" id="PF00583">
    <property type="entry name" value="Acetyltransf_1"/>
    <property type="match status" value="1"/>
</dbReference>
<dbReference type="SUPFAM" id="SSF55729">
    <property type="entry name" value="Acyl-CoA N-acyltransferases (Nat)"/>
    <property type="match status" value="1"/>
</dbReference>
<dbReference type="InterPro" id="IPR016181">
    <property type="entry name" value="Acyl_CoA_acyltransferase"/>
</dbReference>
<evidence type="ECO:0000259" key="3">
    <source>
        <dbReference type="PROSITE" id="PS51186"/>
    </source>
</evidence>
<dbReference type="GO" id="GO:0016747">
    <property type="term" value="F:acyltransferase activity, transferring groups other than amino-acyl groups"/>
    <property type="evidence" value="ECO:0007669"/>
    <property type="project" value="InterPro"/>
</dbReference>
<dbReference type="PROSITE" id="PS51186">
    <property type="entry name" value="GNAT"/>
    <property type="match status" value="1"/>
</dbReference>
<reference evidence="4" key="2">
    <citation type="submission" date="2021-03" db="EMBL/GenBank/DDBJ databases">
        <authorList>
            <person name="Cao W."/>
        </authorList>
    </citation>
    <scope>NUCLEOTIDE SEQUENCE</scope>
    <source>
        <strain evidence="4">110414</strain>
    </source>
</reference>
<comment type="caution">
    <text evidence="4">The sequence shown here is derived from an EMBL/GenBank/DDBJ whole genome shotgun (WGS) entry which is preliminary data.</text>
</comment>
<sequence length="150" mass="16539">MTVSIHRAGIDDLDAVAPLFDLYRQFYGKAADAAIARDFVGERLRRGESVVLLARIDGETVGFTQLFPSFSSVSAGRVWVLNDLYVVAEARRHGVAKALLQAAADFARGEGALRLELETNHDNASAQALYRHLGWEAHDDTLRFRLPLTA</sequence>
<dbReference type="CDD" id="cd04301">
    <property type="entry name" value="NAT_SF"/>
    <property type="match status" value="1"/>
</dbReference>
<dbReference type="AlphaFoldDB" id="A0A941AX60"/>